<reference evidence="2" key="1">
    <citation type="journal article" date="2023" name="G3 (Bethesda)">
        <title>Genome assembly and association tests identify interacting loci associated with vigor, precocity, and sex in interspecific pistachio rootstocks.</title>
        <authorList>
            <person name="Palmer W."/>
            <person name="Jacygrad E."/>
            <person name="Sagayaradj S."/>
            <person name="Cavanaugh K."/>
            <person name="Han R."/>
            <person name="Bertier L."/>
            <person name="Beede B."/>
            <person name="Kafkas S."/>
            <person name="Golino D."/>
            <person name="Preece J."/>
            <person name="Michelmore R."/>
        </authorList>
    </citation>
    <scope>NUCLEOTIDE SEQUENCE [LARGE SCALE GENOMIC DNA]</scope>
</reference>
<evidence type="ECO:0000313" key="1">
    <source>
        <dbReference type="EMBL" id="KAJ0079121.1"/>
    </source>
</evidence>
<dbReference type="Proteomes" id="UP001164250">
    <property type="component" value="Chromosome 13"/>
</dbReference>
<comment type="caution">
    <text evidence="1">The sequence shown here is derived from an EMBL/GenBank/DDBJ whole genome shotgun (WGS) entry which is preliminary data.</text>
</comment>
<name>A0ACC0ZYU2_9ROSI</name>
<sequence length="335" mass="38087">MGFKCPDRKGVADFLQEVTSKKGLGTVLVQEEPTIQICFGFNSFHISRQIELDLRVPFDTSRAHAAALVIEKSEMEPDIFFGGTKYFGALFFSIVNVMFNGMVEFAMTIMKLPVSYKQRDHLFYPAWAFALPIWVLRIPLSFMEFFRQFLALLGVHQMALSLFRFITALGRTEVVSKLLGTFTLLMVFLLGGFIISKNDLEPWIMWGYYMSPMMYGQNALVVNEFLDKRWDTPNNDTSIDAPIVGEALLKARGFFTNEYWFWICIVALFGFSLLFNILFIGALTYLSSFGESKATVIEDNGDKKNKQASEEHGVEGLCFSYFSLQTLLILLKCGS</sequence>
<accession>A0ACC0ZYU2</accession>
<gene>
    <name evidence="1" type="ORF">Patl1_23620</name>
</gene>
<protein>
    <submittedName>
        <fullName evidence="1">Uncharacterized protein</fullName>
    </submittedName>
</protein>
<dbReference type="EMBL" id="CM047909">
    <property type="protein sequence ID" value="KAJ0079121.1"/>
    <property type="molecule type" value="Genomic_DNA"/>
</dbReference>
<evidence type="ECO:0000313" key="2">
    <source>
        <dbReference type="Proteomes" id="UP001164250"/>
    </source>
</evidence>
<keyword evidence="2" id="KW-1185">Reference proteome</keyword>
<proteinExistence type="predicted"/>
<organism evidence="1 2">
    <name type="scientific">Pistacia atlantica</name>
    <dbReference type="NCBI Taxonomy" id="434234"/>
    <lineage>
        <taxon>Eukaryota</taxon>
        <taxon>Viridiplantae</taxon>
        <taxon>Streptophyta</taxon>
        <taxon>Embryophyta</taxon>
        <taxon>Tracheophyta</taxon>
        <taxon>Spermatophyta</taxon>
        <taxon>Magnoliopsida</taxon>
        <taxon>eudicotyledons</taxon>
        <taxon>Gunneridae</taxon>
        <taxon>Pentapetalae</taxon>
        <taxon>rosids</taxon>
        <taxon>malvids</taxon>
        <taxon>Sapindales</taxon>
        <taxon>Anacardiaceae</taxon>
        <taxon>Pistacia</taxon>
    </lineage>
</organism>